<dbReference type="RefSeq" id="WP_018624536.1">
    <property type="nucleotide sequence ID" value="NZ_CP140158.1"/>
</dbReference>
<proteinExistence type="predicted"/>
<evidence type="ECO:0000313" key="1">
    <source>
        <dbReference type="EMBL" id="WQG86493.1"/>
    </source>
</evidence>
<sequence length="116" mass="13040">MKTELTVVYVGANGNSNLGKYFYSYDPEILLVEECECPLIFTLSEATLPHYEIVDIFFSGSGKQFKDVKVSEDKRSISFVDINTKKQLISLSILVKDTKLGNLINCDPQVMNKPPN</sequence>
<name>A0ABZ0X814_9GAMM</name>
<gene>
    <name evidence="1" type="ORF">SR900_06305</name>
</gene>
<evidence type="ECO:0000313" key="2">
    <source>
        <dbReference type="Proteomes" id="UP001324185"/>
    </source>
</evidence>
<accession>A0ABZ0X814</accession>
<dbReference type="EMBL" id="CP140158">
    <property type="protein sequence ID" value="WQG86493.1"/>
    <property type="molecule type" value="Genomic_DNA"/>
</dbReference>
<keyword evidence="2" id="KW-1185">Reference proteome</keyword>
<reference evidence="1 2" key="1">
    <citation type="submission" date="2023-11" db="EMBL/GenBank/DDBJ databases">
        <title>MicrobeMod: A computational toolkit for identifying prokaryotic methylation and restriction-modification with nanopore sequencing.</title>
        <authorList>
            <person name="Crits-Christoph A."/>
            <person name="Kang S.C."/>
            <person name="Lee H."/>
            <person name="Ostrov N."/>
        </authorList>
    </citation>
    <scope>NUCLEOTIDE SEQUENCE [LARGE SCALE GENOMIC DNA]</scope>
    <source>
        <strain evidence="1 2">DSMZ 16071</strain>
    </source>
</reference>
<dbReference type="Proteomes" id="UP001324185">
    <property type="component" value="Chromosome"/>
</dbReference>
<organism evidence="1 2">
    <name type="scientific">Kangiella aquimarina</name>
    <dbReference type="NCBI Taxonomy" id="261965"/>
    <lineage>
        <taxon>Bacteria</taxon>
        <taxon>Pseudomonadati</taxon>
        <taxon>Pseudomonadota</taxon>
        <taxon>Gammaproteobacteria</taxon>
        <taxon>Kangiellales</taxon>
        <taxon>Kangiellaceae</taxon>
        <taxon>Kangiella</taxon>
    </lineage>
</organism>
<protein>
    <submittedName>
        <fullName evidence="1">Uncharacterized protein</fullName>
    </submittedName>
</protein>